<evidence type="ECO:0008006" key="4">
    <source>
        <dbReference type="Google" id="ProtNLM"/>
    </source>
</evidence>
<gene>
    <name evidence="2" type="ORF">SAMN05216178_5070</name>
</gene>
<sequence length="214" mass="22853">MQLRNIASLALLSLLGACSVKPVLPYSEPPLNVPTAQLRVITNGEVRGEAYAGCLGDSKRLAKAGRFGSNQQANVNYPQFPLQPRQIDMLPRFAPKLPAYIGSIRMGEGAYHEIVTEYRVPAGRPFLLEGGGVSAAGSGSSYRTCPEVKKVVVFEPGKSYEAYVGLNYIPQASGEAEAMCVFAVYQLLPLGKPGAVMPLALQTKPPADRTCPGN</sequence>
<name>A0A1H4VTJ9_9PSED</name>
<reference evidence="3" key="1">
    <citation type="submission" date="2016-10" db="EMBL/GenBank/DDBJ databases">
        <authorList>
            <person name="Varghese N."/>
            <person name="Submissions S."/>
        </authorList>
    </citation>
    <scope>NUCLEOTIDE SEQUENCE [LARGE SCALE GENOMIC DNA]</scope>
    <source>
        <strain evidence="3">DSM 9751</strain>
    </source>
</reference>
<feature type="signal peptide" evidence="1">
    <location>
        <begin position="1"/>
        <end position="22"/>
    </location>
</feature>
<protein>
    <recommendedName>
        <fullName evidence="4">Amidase</fullName>
    </recommendedName>
</protein>
<feature type="chain" id="PRO_5011519214" description="Amidase" evidence="1">
    <location>
        <begin position="23"/>
        <end position="214"/>
    </location>
</feature>
<accession>A0A1H4VTJ9</accession>
<evidence type="ECO:0000256" key="1">
    <source>
        <dbReference type="SAM" id="SignalP"/>
    </source>
</evidence>
<proteinExistence type="predicted"/>
<dbReference type="AlphaFoldDB" id="A0A1H4VTJ9"/>
<evidence type="ECO:0000313" key="3">
    <source>
        <dbReference type="Proteomes" id="UP000198982"/>
    </source>
</evidence>
<dbReference type="PROSITE" id="PS51257">
    <property type="entry name" value="PROKAR_LIPOPROTEIN"/>
    <property type="match status" value="1"/>
</dbReference>
<keyword evidence="1" id="KW-0732">Signal</keyword>
<dbReference type="Proteomes" id="UP000198982">
    <property type="component" value="Unassembled WGS sequence"/>
</dbReference>
<organism evidence="2 3">
    <name type="scientific">Pseudomonas saponiphila</name>
    <dbReference type="NCBI Taxonomy" id="556534"/>
    <lineage>
        <taxon>Bacteria</taxon>
        <taxon>Pseudomonadati</taxon>
        <taxon>Pseudomonadota</taxon>
        <taxon>Gammaproteobacteria</taxon>
        <taxon>Pseudomonadales</taxon>
        <taxon>Pseudomonadaceae</taxon>
        <taxon>Pseudomonas</taxon>
    </lineage>
</organism>
<dbReference type="EMBL" id="FNTJ01000002">
    <property type="protein sequence ID" value="SEC83838.1"/>
    <property type="molecule type" value="Genomic_DNA"/>
</dbReference>
<keyword evidence="3" id="KW-1185">Reference proteome</keyword>
<evidence type="ECO:0000313" key="2">
    <source>
        <dbReference type="EMBL" id="SEC83838.1"/>
    </source>
</evidence>
<dbReference type="RefSeq" id="WP_092318704.1">
    <property type="nucleotide sequence ID" value="NZ_FNTJ01000002.1"/>
</dbReference>